<feature type="domain" description="ABC transmembrane type-1" evidence="10">
    <location>
        <begin position="22"/>
        <end position="211"/>
    </location>
</feature>
<dbReference type="EMBL" id="CACRSL010000003">
    <property type="protein sequence ID" value="VYS72193.1"/>
    <property type="molecule type" value="Genomic_DNA"/>
</dbReference>
<dbReference type="PANTHER" id="PTHR30614:SF20">
    <property type="entry name" value="GLUTAMINE TRANSPORT SYSTEM PERMEASE PROTEIN GLNP"/>
    <property type="match status" value="1"/>
</dbReference>
<dbReference type="InterPro" id="IPR000515">
    <property type="entry name" value="MetI-like"/>
</dbReference>
<gene>
    <name evidence="11" type="primary">artQ_1</name>
    <name evidence="11" type="ORF">AULFYP135_00019</name>
</gene>
<protein>
    <submittedName>
        <fullName evidence="11">Arginine transport system permease protein ArtQ</fullName>
    </submittedName>
</protein>
<evidence type="ECO:0000256" key="4">
    <source>
        <dbReference type="ARBA" id="ARBA00022475"/>
    </source>
</evidence>
<dbReference type="InterPro" id="IPR035906">
    <property type="entry name" value="MetI-like_sf"/>
</dbReference>
<keyword evidence="8 9" id="KW-0472">Membrane</keyword>
<keyword evidence="7 9" id="KW-1133">Transmembrane helix</keyword>
<dbReference type="AlphaFoldDB" id="A0A6N2QUI2"/>
<organism evidence="11">
    <name type="scientific">uncultured Anaerotruncus sp</name>
    <dbReference type="NCBI Taxonomy" id="905011"/>
    <lineage>
        <taxon>Bacteria</taxon>
        <taxon>Bacillati</taxon>
        <taxon>Bacillota</taxon>
        <taxon>Clostridia</taxon>
        <taxon>Eubacteriales</taxon>
        <taxon>Oscillospiraceae</taxon>
        <taxon>Anaerotruncus</taxon>
        <taxon>environmental samples</taxon>
    </lineage>
</organism>
<evidence type="ECO:0000259" key="10">
    <source>
        <dbReference type="PROSITE" id="PS50928"/>
    </source>
</evidence>
<evidence type="ECO:0000256" key="1">
    <source>
        <dbReference type="ARBA" id="ARBA00004651"/>
    </source>
</evidence>
<evidence type="ECO:0000256" key="9">
    <source>
        <dbReference type="RuleBase" id="RU363032"/>
    </source>
</evidence>
<dbReference type="GO" id="GO:0022857">
    <property type="term" value="F:transmembrane transporter activity"/>
    <property type="evidence" value="ECO:0007669"/>
    <property type="project" value="InterPro"/>
</dbReference>
<sequence>METITTIISLLSRYGMMFVKGTGVTLYMAFLTVLFGAILGSLICLARRVNFAPLRWVAAAYVEVIRGTPMLLQITLSYLTLPELLHMDIQPLYCVILALILNSAAYVSEIIRAGIQAVDVGQAEAARSLGLSSSMTMREIILPQAIKNILPALCNEFIMIVKDSSLGSTFFVGELMTVQATIKGALYLTLEPLMIVAMIYFCLTFTLSKGVVLLERRMSRGD</sequence>
<comment type="subcellular location">
    <subcellularLocation>
        <location evidence="1 9">Cell membrane</location>
        <topology evidence="1 9">Multi-pass membrane protein</topology>
    </subcellularLocation>
</comment>
<evidence type="ECO:0000256" key="3">
    <source>
        <dbReference type="ARBA" id="ARBA00022448"/>
    </source>
</evidence>
<evidence type="ECO:0000256" key="6">
    <source>
        <dbReference type="ARBA" id="ARBA00022970"/>
    </source>
</evidence>
<feature type="transmembrane region" description="Helical" evidence="9">
    <location>
        <begin position="58"/>
        <end position="78"/>
    </location>
</feature>
<accession>A0A6N2QUI2</accession>
<proteinExistence type="inferred from homology"/>
<dbReference type="NCBIfam" id="TIGR01726">
    <property type="entry name" value="HEQRo_perm_3TM"/>
    <property type="match status" value="1"/>
</dbReference>
<dbReference type="InterPro" id="IPR043429">
    <property type="entry name" value="ArtM/GltK/GlnP/TcyL/YhdX-like"/>
</dbReference>
<dbReference type="Gene3D" id="1.10.3720.10">
    <property type="entry name" value="MetI-like"/>
    <property type="match status" value="1"/>
</dbReference>
<dbReference type="GO" id="GO:0006865">
    <property type="term" value="P:amino acid transport"/>
    <property type="evidence" value="ECO:0007669"/>
    <property type="project" value="UniProtKB-KW"/>
</dbReference>
<evidence type="ECO:0000313" key="11">
    <source>
        <dbReference type="EMBL" id="VYS72193.1"/>
    </source>
</evidence>
<keyword evidence="6" id="KW-0029">Amino-acid transport</keyword>
<evidence type="ECO:0000256" key="2">
    <source>
        <dbReference type="ARBA" id="ARBA00010072"/>
    </source>
</evidence>
<feature type="transmembrane region" description="Helical" evidence="9">
    <location>
        <begin position="193"/>
        <end position="214"/>
    </location>
</feature>
<feature type="transmembrane region" description="Helical" evidence="9">
    <location>
        <begin position="90"/>
        <end position="107"/>
    </location>
</feature>
<dbReference type="Pfam" id="PF00528">
    <property type="entry name" value="BPD_transp_1"/>
    <property type="match status" value="1"/>
</dbReference>
<dbReference type="PROSITE" id="PS50928">
    <property type="entry name" value="ABC_TM1"/>
    <property type="match status" value="1"/>
</dbReference>
<evidence type="ECO:0000256" key="5">
    <source>
        <dbReference type="ARBA" id="ARBA00022692"/>
    </source>
</evidence>
<name>A0A6N2QUI2_9FIRM</name>
<evidence type="ECO:0000256" key="7">
    <source>
        <dbReference type="ARBA" id="ARBA00022989"/>
    </source>
</evidence>
<reference evidence="11" key="1">
    <citation type="submission" date="2019-11" db="EMBL/GenBank/DDBJ databases">
        <authorList>
            <person name="Feng L."/>
        </authorList>
    </citation>
    <scope>NUCLEOTIDE SEQUENCE</scope>
    <source>
        <strain evidence="11">AundefinedLFYP135</strain>
    </source>
</reference>
<comment type="similarity">
    <text evidence="2">Belongs to the binding-protein-dependent transport system permease family. HisMQ subfamily.</text>
</comment>
<dbReference type="CDD" id="cd06261">
    <property type="entry name" value="TM_PBP2"/>
    <property type="match status" value="1"/>
</dbReference>
<keyword evidence="5 9" id="KW-0812">Transmembrane</keyword>
<feature type="transmembrane region" description="Helical" evidence="9">
    <location>
        <begin position="24"/>
        <end position="46"/>
    </location>
</feature>
<dbReference type="GO" id="GO:0043190">
    <property type="term" value="C:ATP-binding cassette (ABC) transporter complex"/>
    <property type="evidence" value="ECO:0007669"/>
    <property type="project" value="InterPro"/>
</dbReference>
<keyword evidence="3 9" id="KW-0813">Transport</keyword>
<keyword evidence="4" id="KW-1003">Cell membrane</keyword>
<dbReference type="InterPro" id="IPR010065">
    <property type="entry name" value="AA_ABC_transptr_permease_3TM"/>
</dbReference>
<evidence type="ECO:0000256" key="8">
    <source>
        <dbReference type="ARBA" id="ARBA00023136"/>
    </source>
</evidence>
<dbReference type="PANTHER" id="PTHR30614">
    <property type="entry name" value="MEMBRANE COMPONENT OF AMINO ACID ABC TRANSPORTER"/>
    <property type="match status" value="1"/>
</dbReference>
<dbReference type="FunFam" id="1.10.3720.10:FF:000033">
    <property type="entry name" value="Polar amino acid ABC transporter permease"/>
    <property type="match status" value="1"/>
</dbReference>
<dbReference type="SUPFAM" id="SSF161098">
    <property type="entry name" value="MetI-like"/>
    <property type="match status" value="1"/>
</dbReference>